<dbReference type="InterPro" id="IPR011009">
    <property type="entry name" value="Kinase-like_dom_sf"/>
</dbReference>
<evidence type="ECO:0000256" key="7">
    <source>
        <dbReference type="ARBA" id="ARBA00023136"/>
    </source>
</evidence>
<dbReference type="InterPro" id="IPR049883">
    <property type="entry name" value="NOTCH1_EGF-like"/>
</dbReference>
<dbReference type="InterPro" id="IPR017441">
    <property type="entry name" value="Protein_kinase_ATP_BS"/>
</dbReference>
<dbReference type="PROSITE" id="PS00109">
    <property type="entry name" value="PROTEIN_KINASE_TYR"/>
    <property type="match status" value="1"/>
</dbReference>
<dbReference type="Pfam" id="PF00057">
    <property type="entry name" value="Ldl_recept_a"/>
    <property type="match status" value="4"/>
</dbReference>
<feature type="disulfide bond" evidence="11">
    <location>
        <begin position="620"/>
        <end position="638"/>
    </location>
</feature>
<dbReference type="EMBL" id="JAOYFB010000003">
    <property type="protein sequence ID" value="KAK4011597.1"/>
    <property type="molecule type" value="Genomic_DNA"/>
</dbReference>
<dbReference type="InterPro" id="IPR008266">
    <property type="entry name" value="Tyr_kinase_AS"/>
</dbReference>
<keyword evidence="3" id="KW-0254">Endocytosis</keyword>
<dbReference type="InterPro" id="IPR011042">
    <property type="entry name" value="6-blade_b-propeller_TolB-like"/>
</dbReference>
<dbReference type="SUPFAM" id="SSF57424">
    <property type="entry name" value="LDL receptor-like module"/>
    <property type="match status" value="4"/>
</dbReference>
<feature type="region of interest" description="Disordered" evidence="14">
    <location>
        <begin position="1439"/>
        <end position="1463"/>
    </location>
</feature>
<comment type="caution">
    <text evidence="11">Lacks conserved residue(s) required for the propagation of feature annotation.</text>
</comment>
<evidence type="ECO:0000256" key="1">
    <source>
        <dbReference type="ARBA" id="ARBA00004167"/>
    </source>
</evidence>
<keyword evidence="19" id="KW-1185">Reference proteome</keyword>
<keyword evidence="4 15" id="KW-0812">Transmembrane</keyword>
<dbReference type="PROSITE" id="PS51120">
    <property type="entry name" value="LDLRB"/>
    <property type="match status" value="3"/>
</dbReference>
<keyword evidence="7 15" id="KW-0472">Membrane</keyword>
<dbReference type="Gene3D" id="4.10.400.10">
    <property type="entry name" value="Low-density Lipoprotein Receptor"/>
    <property type="match status" value="5"/>
</dbReference>
<evidence type="ECO:0000256" key="3">
    <source>
        <dbReference type="ARBA" id="ARBA00022583"/>
    </source>
</evidence>
<dbReference type="InterPro" id="IPR051221">
    <property type="entry name" value="LDLR-related"/>
</dbReference>
<feature type="disulfide bond" evidence="11">
    <location>
        <begin position="444"/>
        <end position="459"/>
    </location>
</feature>
<dbReference type="SMART" id="SM00181">
    <property type="entry name" value="EGF"/>
    <property type="match status" value="2"/>
</dbReference>
<dbReference type="InterPro" id="IPR001245">
    <property type="entry name" value="Ser-Thr/Tyr_kinase_cat_dom"/>
</dbReference>
<dbReference type="PROSITE" id="PS01187">
    <property type="entry name" value="EGF_CA"/>
    <property type="match status" value="1"/>
</dbReference>
<dbReference type="PANTHER" id="PTHR22722:SF14">
    <property type="entry name" value="MEGALIN, ISOFORM A"/>
    <property type="match status" value="1"/>
</dbReference>
<feature type="compositionally biased region" description="Polar residues" evidence="14">
    <location>
        <begin position="1451"/>
        <end position="1463"/>
    </location>
</feature>
<evidence type="ECO:0000256" key="2">
    <source>
        <dbReference type="ARBA" id="ARBA00022536"/>
    </source>
</evidence>
<reference evidence="18 19" key="1">
    <citation type="journal article" date="2023" name="Nucleic Acids Res.">
        <title>The hologenome of Daphnia magna reveals possible DNA methylation and microbiome-mediated evolution of the host genome.</title>
        <authorList>
            <person name="Chaturvedi A."/>
            <person name="Li X."/>
            <person name="Dhandapani V."/>
            <person name="Marshall H."/>
            <person name="Kissane S."/>
            <person name="Cuenca-Cambronero M."/>
            <person name="Asole G."/>
            <person name="Calvet F."/>
            <person name="Ruiz-Romero M."/>
            <person name="Marangio P."/>
            <person name="Guigo R."/>
            <person name="Rago D."/>
            <person name="Mirbahai L."/>
            <person name="Eastwood N."/>
            <person name="Colbourne J.K."/>
            <person name="Zhou J."/>
            <person name="Mallon E."/>
            <person name="Orsini L."/>
        </authorList>
    </citation>
    <scope>NUCLEOTIDE SEQUENCE [LARGE SCALE GENOMIC DNA]</scope>
    <source>
        <strain evidence="18">LRV0_1</strain>
    </source>
</reference>
<comment type="subcellular location">
    <subcellularLocation>
        <location evidence="1">Membrane</location>
        <topology evidence="1">Single-pass membrane protein</topology>
    </subcellularLocation>
</comment>
<keyword evidence="10" id="KW-0325">Glycoprotein</keyword>
<dbReference type="InterPro" id="IPR001881">
    <property type="entry name" value="EGF-like_Ca-bd_dom"/>
</dbReference>
<dbReference type="SMART" id="SM00135">
    <property type="entry name" value="LY"/>
    <property type="match status" value="5"/>
</dbReference>
<dbReference type="PROSITE" id="PS50068">
    <property type="entry name" value="LDLRA_2"/>
    <property type="match status" value="5"/>
</dbReference>
<dbReference type="InterPro" id="IPR018097">
    <property type="entry name" value="EGF_Ca-bd_CS"/>
</dbReference>
<dbReference type="SUPFAM" id="SSF56112">
    <property type="entry name" value="Protein kinase-like (PK-like)"/>
    <property type="match status" value="1"/>
</dbReference>
<dbReference type="InterPro" id="IPR036055">
    <property type="entry name" value="LDL_receptor-like_sf"/>
</dbReference>
<dbReference type="PRINTS" id="PR00261">
    <property type="entry name" value="LDLRECEPTOR"/>
</dbReference>
<keyword evidence="9" id="KW-0675">Receptor</keyword>
<dbReference type="PANTHER" id="PTHR22722">
    <property type="entry name" value="LOW-DENSITY LIPOPROTEIN RECEPTOR-RELATED PROTEIN 2-RELATED"/>
    <property type="match status" value="1"/>
</dbReference>
<evidence type="ECO:0000259" key="17">
    <source>
        <dbReference type="PROSITE" id="PS50011"/>
    </source>
</evidence>
<dbReference type="Gene3D" id="3.30.200.20">
    <property type="entry name" value="Phosphorylase Kinase, domain 1"/>
    <property type="match status" value="1"/>
</dbReference>
<evidence type="ECO:0000256" key="12">
    <source>
        <dbReference type="PROSITE-ProRule" id="PRU00461"/>
    </source>
</evidence>
<keyword evidence="6 15" id="KW-1133">Transmembrane helix</keyword>
<evidence type="ECO:0000256" key="6">
    <source>
        <dbReference type="ARBA" id="ARBA00022989"/>
    </source>
</evidence>
<evidence type="ECO:0000256" key="15">
    <source>
        <dbReference type="SAM" id="Phobius"/>
    </source>
</evidence>
<feature type="chain" id="PRO_5046419475" description="Protein kinase domain-containing protein" evidence="16">
    <location>
        <begin position="23"/>
        <end position="1463"/>
    </location>
</feature>
<dbReference type="InterPro" id="IPR002172">
    <property type="entry name" value="LDrepeatLR_classA_rpt"/>
</dbReference>
<feature type="transmembrane region" description="Helical" evidence="15">
    <location>
        <begin position="954"/>
        <end position="976"/>
    </location>
</feature>
<dbReference type="Proteomes" id="UP001234178">
    <property type="component" value="Unassembled WGS sequence"/>
</dbReference>
<dbReference type="InterPro" id="IPR000033">
    <property type="entry name" value="LDLR_classB_rpt"/>
</dbReference>
<keyword evidence="8 11" id="KW-1015">Disulfide bond</keyword>
<feature type="repeat" description="LDL-receptor class B" evidence="12">
    <location>
        <begin position="180"/>
        <end position="222"/>
    </location>
</feature>
<dbReference type="SMART" id="SM00179">
    <property type="entry name" value="EGF_CA"/>
    <property type="match status" value="1"/>
</dbReference>
<dbReference type="Gene3D" id="1.10.510.10">
    <property type="entry name" value="Transferase(Phosphotransferase) domain 1"/>
    <property type="match status" value="1"/>
</dbReference>
<dbReference type="PROSITE" id="PS00010">
    <property type="entry name" value="ASX_HYDROXYL"/>
    <property type="match status" value="1"/>
</dbReference>
<evidence type="ECO:0000256" key="8">
    <source>
        <dbReference type="ARBA" id="ARBA00023157"/>
    </source>
</evidence>
<keyword evidence="5" id="KW-0677">Repeat</keyword>
<dbReference type="PROSITE" id="PS50011">
    <property type="entry name" value="PROTEIN_KINASE_DOM"/>
    <property type="match status" value="1"/>
</dbReference>
<dbReference type="Pfam" id="PF07645">
    <property type="entry name" value="EGF_CA"/>
    <property type="match status" value="1"/>
</dbReference>
<evidence type="ECO:0000256" key="11">
    <source>
        <dbReference type="PROSITE-ProRule" id="PRU00124"/>
    </source>
</evidence>
<dbReference type="Gene3D" id="2.60.40.10">
    <property type="entry name" value="Immunoglobulins"/>
    <property type="match status" value="1"/>
</dbReference>
<evidence type="ECO:0000313" key="19">
    <source>
        <dbReference type="Proteomes" id="UP001234178"/>
    </source>
</evidence>
<dbReference type="CDD" id="cd00112">
    <property type="entry name" value="LDLa"/>
    <property type="match status" value="5"/>
</dbReference>
<accession>A0ABQ9ZF90</accession>
<keyword evidence="16" id="KW-0732">Signal</keyword>
<feature type="domain" description="Protein kinase" evidence="17">
    <location>
        <begin position="1025"/>
        <end position="1413"/>
    </location>
</feature>
<dbReference type="SUPFAM" id="SSF63825">
    <property type="entry name" value="YWTD domain"/>
    <property type="match status" value="1"/>
</dbReference>
<evidence type="ECO:0000256" key="5">
    <source>
        <dbReference type="ARBA" id="ARBA00022737"/>
    </source>
</evidence>
<feature type="disulfide bond" evidence="11">
    <location>
        <begin position="537"/>
        <end position="555"/>
    </location>
</feature>
<dbReference type="Pfam" id="PF07714">
    <property type="entry name" value="PK_Tyr_Ser-Thr"/>
    <property type="match status" value="1"/>
</dbReference>
<proteinExistence type="predicted"/>
<keyword evidence="2" id="KW-0245">EGF-like domain</keyword>
<evidence type="ECO:0000256" key="4">
    <source>
        <dbReference type="ARBA" id="ARBA00022692"/>
    </source>
</evidence>
<evidence type="ECO:0000256" key="10">
    <source>
        <dbReference type="ARBA" id="ARBA00023180"/>
    </source>
</evidence>
<evidence type="ECO:0000256" key="13">
    <source>
        <dbReference type="PROSITE-ProRule" id="PRU10141"/>
    </source>
</evidence>
<feature type="binding site" evidence="13">
    <location>
        <position position="1060"/>
    </location>
    <ligand>
        <name>ATP</name>
        <dbReference type="ChEBI" id="CHEBI:30616"/>
    </ligand>
</feature>
<dbReference type="Pfam" id="PF14670">
    <property type="entry name" value="FXa_inhibition"/>
    <property type="match status" value="1"/>
</dbReference>
<dbReference type="Gene3D" id="2.120.10.30">
    <property type="entry name" value="TolB, C-terminal domain"/>
    <property type="match status" value="1"/>
</dbReference>
<name>A0ABQ9ZF90_9CRUS</name>
<dbReference type="Pfam" id="PF00058">
    <property type="entry name" value="Ldl_recept_b"/>
    <property type="match status" value="2"/>
</dbReference>
<evidence type="ECO:0000256" key="14">
    <source>
        <dbReference type="SAM" id="MobiDB-lite"/>
    </source>
</evidence>
<protein>
    <recommendedName>
        <fullName evidence="17">Protein kinase domain-containing protein</fullName>
    </recommendedName>
</protein>
<keyword evidence="13" id="KW-0547">Nucleotide-binding</keyword>
<dbReference type="SMART" id="SM00192">
    <property type="entry name" value="LDLa"/>
    <property type="match status" value="5"/>
</dbReference>
<evidence type="ECO:0000256" key="16">
    <source>
        <dbReference type="SAM" id="SignalP"/>
    </source>
</evidence>
<evidence type="ECO:0000313" key="18">
    <source>
        <dbReference type="EMBL" id="KAK4011597.1"/>
    </source>
</evidence>
<feature type="signal peptide" evidence="16">
    <location>
        <begin position="1"/>
        <end position="22"/>
    </location>
</feature>
<feature type="repeat" description="LDL-receptor class B" evidence="12">
    <location>
        <begin position="136"/>
        <end position="179"/>
    </location>
</feature>
<evidence type="ECO:0000256" key="9">
    <source>
        <dbReference type="ARBA" id="ARBA00023170"/>
    </source>
</evidence>
<gene>
    <name evidence="18" type="ORF">OUZ56_020716</name>
</gene>
<keyword evidence="13" id="KW-0067">ATP-binding</keyword>
<dbReference type="InterPro" id="IPR000742">
    <property type="entry name" value="EGF"/>
</dbReference>
<sequence>MVPILIFNLVVVVFATLRPVKAHEWHLDGDGDCNPGYRFVTDGKACMDVDECADTPGICSQYCVNTPGSYYCKCNETYYEREADKRTCKRKDSITPWLIFTDQHSGCNMSIDAKQYAFVQQTLLNVVAIDFDFREDRLYFADVNAKTIYRTFVNGTSTKETVIKQNVRELEGLAVDWVGRKLYWLDSKMKHLEVSELDGTRQKTLKTDDIKNPRAIAVHPGVGYLFFTTRHMQAYIGRLGMDGNNFTCIVTYEQRLAWPNALTIDYITDKLFWADARFHYIAYSDLDGRNRRYVVQNALKVPHIFAIAVFDDFVFWTDWSLKAVCRANKWTGKNYVVLRNATQKSYGLNVYHPLRQASYLNPCGTKNGGCSDLCLLSPSKNGTVGFKCLCPNQFILAPDGKTCIADCTAGQHRCGVKIIVVFLSTGSVKRIAEMEQMNQFSDLCDGVDDCGDGSDEKVCNFPCPENRFKCNSTGRCILGTLKCDGDNDCLDDSDEDPAICHTRPCDTDTEFENDCPDGFDELSEQCPKCNETFEFQCKNKRCISRSWTCDFENDCTDGDDEDYELCRHQYRECSASEFRCASDGKCVPGYYRCDQDSDCDDGSDEIRCEGFAWLNGTFQCKSGHCISQQFRCDGEQDCHPDASDEDDCPFCSSDSYQKQNSDIVWDFPNYLKNAEVTDAVRRLNKKFIRNETHMVSTVTLSNTRTKDTGYFECKGTPNRYLQTASIKKYVYIYDGIELIIVENNGNFLDIPHGQIHYIISCRPTHPDVKVSLVHTHQYTAQGENFLKPKDNLLEDPDSNWSFDQKMGLKLKKAEIDDSGRYECAGLLNGKKQFSYINITVIGMELSKVNSTDEPTIGSNVTLICRTFYTSSISKRPVWAYWIITNESMQLIDETNPPRGILIKTDRFSYRDELLYESRLVLIDVAPNAYSFQCRATETRSISFRVGGREKDTSVIAVAVALVVFTIFGIAVGVKFYTYRRGNGFAHAFDSVLNGNVNQLNTELSIENQVDFLPYDKQWEFPRHRLKLGIELGTGCFGRIFKAKAIGIKDCDGSVKTVAVKMIRSKTNAAAMEALISELKILAYLGCHLNIVNLLGACIKQINKDNLSFAGDLLVILEYCRFGNLQTYLIKHRNYFVNQLDEFGNLKTNGEVVNLNTVSVNQGNAKVDDNQPQSNARNISVETILMNSNTEIPSTLVSIALCEPHNSTWTSDSEGSKPLWHFQQDPSTISDVSISTRDLISWSFQIARGMDYLVSKKVLHGDLAARNILLADYGVVKVADFGMSKNLYYKENYKKKGRGLLPVKWMAIESLTDRIFSSQSDVWSYGVLLWEIFSLGKVPYPGMDVAHVLVKEILQGYRMDKPDFAPIFIANVMASCWNKEPKGRPTFGQMEEIICGHMESVVSSRYLNMNDPYVKLNEEKNNTTPNDLYGLAKLLQDKIPSQSTKNAKRYSASPTRLSSNENVE</sequence>
<dbReference type="Gene3D" id="2.10.25.10">
    <property type="entry name" value="Laminin"/>
    <property type="match status" value="1"/>
</dbReference>
<dbReference type="InterPro" id="IPR023415">
    <property type="entry name" value="LDLR_class-A_CS"/>
</dbReference>
<feature type="disulfide bond" evidence="11">
    <location>
        <begin position="593"/>
        <end position="608"/>
    </location>
</feature>
<feature type="repeat" description="LDL-receptor class B" evidence="12">
    <location>
        <begin position="269"/>
        <end position="311"/>
    </location>
</feature>
<dbReference type="InterPro" id="IPR000719">
    <property type="entry name" value="Prot_kinase_dom"/>
</dbReference>
<dbReference type="PROSITE" id="PS00107">
    <property type="entry name" value="PROTEIN_KINASE_ATP"/>
    <property type="match status" value="1"/>
</dbReference>
<comment type="caution">
    <text evidence="18">The sequence shown here is derived from an EMBL/GenBank/DDBJ whole genome shotgun (WGS) entry which is preliminary data.</text>
</comment>
<dbReference type="InterPro" id="IPR013783">
    <property type="entry name" value="Ig-like_fold"/>
</dbReference>
<dbReference type="InterPro" id="IPR000152">
    <property type="entry name" value="EGF-type_Asp/Asn_hydroxyl_site"/>
</dbReference>
<organism evidence="18 19">
    <name type="scientific">Daphnia magna</name>
    <dbReference type="NCBI Taxonomy" id="35525"/>
    <lineage>
        <taxon>Eukaryota</taxon>
        <taxon>Metazoa</taxon>
        <taxon>Ecdysozoa</taxon>
        <taxon>Arthropoda</taxon>
        <taxon>Crustacea</taxon>
        <taxon>Branchiopoda</taxon>
        <taxon>Diplostraca</taxon>
        <taxon>Cladocera</taxon>
        <taxon>Anomopoda</taxon>
        <taxon>Daphniidae</taxon>
        <taxon>Daphnia</taxon>
    </lineage>
</organism>
<dbReference type="SUPFAM" id="SSF57196">
    <property type="entry name" value="EGF/Laminin"/>
    <property type="match status" value="2"/>
</dbReference>
<dbReference type="PROSITE" id="PS01209">
    <property type="entry name" value="LDLRA_1"/>
    <property type="match status" value="2"/>
</dbReference>